<dbReference type="Gene3D" id="3.10.290.70">
    <property type="match status" value="1"/>
</dbReference>
<reference evidence="5" key="1">
    <citation type="journal article" date="2014" name="Nat. Commun.">
        <title>The emerging biofuel crop Camelina sativa retains a highly undifferentiated hexaploid genome structure.</title>
        <authorList>
            <person name="Kagale S."/>
            <person name="Koh C."/>
            <person name="Nixon J."/>
            <person name="Bollina V."/>
            <person name="Clarke W.E."/>
            <person name="Tuteja R."/>
            <person name="Spillane C."/>
            <person name="Robinson S.J."/>
            <person name="Links M.G."/>
            <person name="Clarke C."/>
            <person name="Higgins E.E."/>
            <person name="Huebert T."/>
            <person name="Sharpe A.G."/>
            <person name="Parkin I.A."/>
        </authorList>
    </citation>
    <scope>NUCLEOTIDE SEQUENCE [LARGE SCALE GENOMIC DNA]</scope>
    <source>
        <strain evidence="5">cv. DH55</strain>
    </source>
</reference>
<keyword evidence="3" id="KW-0687">Ribonucleoprotein</keyword>
<keyword evidence="2" id="KW-0689">Ribosomal protein</keyword>
<sequence>MGISCDKMRATGGKQKQCRKKQKYEMGRHPANANLSNNNKTVKRIRVPDRNVKYAWGSEAVTHNTRILDDVVYNASNTELVVGTKTLVKSVIYMFFRWMLLLLSPEL</sequence>
<organism evidence="5 6">
    <name type="scientific">Camelina sativa</name>
    <name type="common">False flax</name>
    <name type="synonym">Myagrum sativum</name>
    <dbReference type="NCBI Taxonomy" id="90675"/>
    <lineage>
        <taxon>Eukaryota</taxon>
        <taxon>Viridiplantae</taxon>
        <taxon>Streptophyta</taxon>
        <taxon>Embryophyta</taxon>
        <taxon>Tracheophyta</taxon>
        <taxon>Spermatophyta</taxon>
        <taxon>Magnoliopsida</taxon>
        <taxon>eudicotyledons</taxon>
        <taxon>Gunneridae</taxon>
        <taxon>Pentapetalae</taxon>
        <taxon>rosids</taxon>
        <taxon>malvids</taxon>
        <taxon>Brassicales</taxon>
        <taxon>Brassicaceae</taxon>
        <taxon>Camelineae</taxon>
        <taxon>Camelina</taxon>
    </lineage>
</organism>
<gene>
    <name evidence="6" type="primary">LOC104772648</name>
</gene>
<protein>
    <submittedName>
        <fullName evidence="6">40S ribosomal protein S8-1-like</fullName>
    </submittedName>
</protein>
<proteinExistence type="inferred from homology"/>
<dbReference type="Pfam" id="PF01201">
    <property type="entry name" value="Ribosomal_S8e"/>
    <property type="match status" value="1"/>
</dbReference>
<evidence type="ECO:0000313" key="5">
    <source>
        <dbReference type="Proteomes" id="UP000694864"/>
    </source>
</evidence>
<evidence type="ECO:0000313" key="6">
    <source>
        <dbReference type="RefSeq" id="XP_010495541.1"/>
    </source>
</evidence>
<feature type="region of interest" description="Disordered" evidence="4">
    <location>
        <begin position="1"/>
        <end position="41"/>
    </location>
</feature>
<accession>A0ABM0Y4W1</accession>
<evidence type="ECO:0000256" key="1">
    <source>
        <dbReference type="ARBA" id="ARBA00005257"/>
    </source>
</evidence>
<dbReference type="RefSeq" id="XP_010495541.1">
    <property type="nucleotide sequence ID" value="XM_010497239.1"/>
</dbReference>
<dbReference type="Proteomes" id="UP000694864">
    <property type="component" value="Chromosome 20"/>
</dbReference>
<dbReference type="InterPro" id="IPR022309">
    <property type="entry name" value="Ribosomal_Se8/biogenesis_NSA2"/>
</dbReference>
<dbReference type="PANTHER" id="PTHR10394">
    <property type="entry name" value="40S RIBOSOMAL PROTEIN S8"/>
    <property type="match status" value="1"/>
</dbReference>
<reference evidence="6" key="2">
    <citation type="submission" date="2025-08" db="UniProtKB">
        <authorList>
            <consortium name="RefSeq"/>
        </authorList>
    </citation>
    <scope>IDENTIFICATION</scope>
    <source>
        <tissue evidence="6">Leaf</tissue>
    </source>
</reference>
<keyword evidence="5" id="KW-1185">Reference proteome</keyword>
<evidence type="ECO:0000256" key="2">
    <source>
        <dbReference type="ARBA" id="ARBA00022980"/>
    </source>
</evidence>
<comment type="similarity">
    <text evidence="1">Belongs to the eukaryotic ribosomal protein eS8 family.</text>
</comment>
<name>A0ABM0Y4W1_CAMSA</name>
<evidence type="ECO:0000256" key="4">
    <source>
        <dbReference type="SAM" id="MobiDB-lite"/>
    </source>
</evidence>
<evidence type="ECO:0000256" key="3">
    <source>
        <dbReference type="ARBA" id="ARBA00023274"/>
    </source>
</evidence>
<dbReference type="GeneID" id="104772648"/>
<dbReference type="InterPro" id="IPR001047">
    <property type="entry name" value="Ribosomal_eS8"/>
</dbReference>